<protein>
    <recommendedName>
        <fullName evidence="5 6">Octanoyltransferase</fullName>
        <ecNumber evidence="5 6">2.3.1.181</ecNumber>
    </recommendedName>
    <alternativeName>
        <fullName evidence="5">Lipoate-protein ligase B</fullName>
    </alternativeName>
    <alternativeName>
        <fullName evidence="5">Lipoyl/octanoyl transferase</fullName>
    </alternativeName>
    <alternativeName>
        <fullName evidence="5">Octanoyl-[acyl-carrier-protein]-protein N-octanoyltransferase</fullName>
    </alternativeName>
</protein>
<dbReference type="PROSITE" id="PS01313">
    <property type="entry name" value="LIPB"/>
    <property type="match status" value="1"/>
</dbReference>
<evidence type="ECO:0000256" key="5">
    <source>
        <dbReference type="HAMAP-Rule" id="MF_00013"/>
    </source>
</evidence>
<comment type="similarity">
    <text evidence="5 6">Belongs to the LipB family.</text>
</comment>
<keyword evidence="3 5" id="KW-0012">Acyltransferase</keyword>
<dbReference type="EC" id="2.3.1.181" evidence="5 6"/>
<evidence type="ECO:0000313" key="9">
    <source>
        <dbReference type="Proteomes" id="UP001577047"/>
    </source>
</evidence>
<feature type="binding site" evidence="5">
    <location>
        <begin position="137"/>
        <end position="139"/>
    </location>
    <ligand>
        <name>substrate</name>
    </ligand>
</feature>
<dbReference type="Pfam" id="PF21948">
    <property type="entry name" value="LplA-B_cat"/>
    <property type="match status" value="1"/>
</dbReference>
<dbReference type="InterPro" id="IPR045864">
    <property type="entry name" value="aa-tRNA-synth_II/BPL/LPL"/>
</dbReference>
<feature type="domain" description="BPL/LPL catalytic" evidence="7">
    <location>
        <begin position="31"/>
        <end position="206"/>
    </location>
</feature>
<evidence type="ECO:0000256" key="4">
    <source>
        <dbReference type="ARBA" id="ARBA00024732"/>
    </source>
</evidence>
<feature type="binding site" evidence="5">
    <location>
        <begin position="150"/>
        <end position="152"/>
    </location>
    <ligand>
        <name>substrate</name>
    </ligand>
</feature>
<feature type="binding site" evidence="5">
    <location>
        <begin position="70"/>
        <end position="77"/>
    </location>
    <ligand>
        <name>substrate</name>
    </ligand>
</feature>
<dbReference type="PANTHER" id="PTHR10993:SF7">
    <property type="entry name" value="LIPOYLTRANSFERASE 2, MITOCHONDRIAL-RELATED"/>
    <property type="match status" value="1"/>
</dbReference>
<dbReference type="PROSITE" id="PS51733">
    <property type="entry name" value="BPL_LPL_CATALYTIC"/>
    <property type="match status" value="1"/>
</dbReference>
<gene>
    <name evidence="5 8" type="primary">lipB</name>
    <name evidence="8" type="ORF">ACE1YR_16535</name>
</gene>
<evidence type="ECO:0000256" key="6">
    <source>
        <dbReference type="PIRNR" id="PIRNR016262"/>
    </source>
</evidence>
<dbReference type="SUPFAM" id="SSF55681">
    <property type="entry name" value="Class II aaRS and biotin synthetases"/>
    <property type="match status" value="1"/>
</dbReference>
<dbReference type="InterPro" id="IPR020605">
    <property type="entry name" value="Octanoyltransferase_CS"/>
</dbReference>
<feature type="site" description="Lowers pKa of active site Cys" evidence="5">
    <location>
        <position position="134"/>
    </location>
</feature>
<dbReference type="CDD" id="cd16444">
    <property type="entry name" value="LipB"/>
    <property type="match status" value="1"/>
</dbReference>
<dbReference type="InterPro" id="IPR004143">
    <property type="entry name" value="BPL_LPL_catalytic"/>
</dbReference>
<keyword evidence="9" id="KW-1185">Reference proteome</keyword>
<dbReference type="RefSeq" id="WP_304485162.1">
    <property type="nucleotide sequence ID" value="NZ_JAUQOQ010000020.1"/>
</dbReference>
<comment type="caution">
    <text evidence="8">The sequence shown here is derived from an EMBL/GenBank/DDBJ whole genome shotgun (WGS) entry which is preliminary data.</text>
</comment>
<evidence type="ECO:0000256" key="1">
    <source>
        <dbReference type="ARBA" id="ARBA00004821"/>
    </source>
</evidence>
<proteinExistence type="inferred from homology"/>
<dbReference type="NCBIfam" id="TIGR00214">
    <property type="entry name" value="lipB"/>
    <property type="match status" value="1"/>
</dbReference>
<evidence type="ECO:0000313" key="8">
    <source>
        <dbReference type="EMBL" id="MFB3802017.1"/>
    </source>
</evidence>
<dbReference type="NCBIfam" id="NF010922">
    <property type="entry name" value="PRK14342.1"/>
    <property type="match status" value="1"/>
</dbReference>
<keyword evidence="5" id="KW-0963">Cytoplasm</keyword>
<comment type="subcellular location">
    <subcellularLocation>
        <location evidence="5">Cytoplasm</location>
    </subcellularLocation>
</comment>
<evidence type="ECO:0000259" key="7">
    <source>
        <dbReference type="PROSITE" id="PS51733"/>
    </source>
</evidence>
<evidence type="ECO:0000256" key="3">
    <source>
        <dbReference type="ARBA" id="ARBA00023315"/>
    </source>
</evidence>
<comment type="function">
    <text evidence="4 5 6">Catalyzes the transfer of endogenously produced octanoic acid from octanoyl-acyl-carrier-protein onto the lipoyl domains of lipoate-dependent enzymes. Lipoyl-ACP can also act as a substrate although octanoyl-ACP is likely to be the physiological substrate.</text>
</comment>
<dbReference type="InterPro" id="IPR000544">
    <property type="entry name" value="Octanoyltransferase"/>
</dbReference>
<accession>A0ABV4ZDX8</accession>
<comment type="miscellaneous">
    <text evidence="5">In the reaction, the free carboxyl group of octanoic acid is attached via an amide linkage to the epsilon-amino group of a specific lysine residue of lipoyl domains of lipoate-dependent enzymes.</text>
</comment>
<comment type="pathway">
    <text evidence="1 5 6">Protein modification; protein lipoylation via endogenous pathway; protein N(6)-(lipoyl)lysine from octanoyl-[acyl-carrier-protein]: step 1/2.</text>
</comment>
<name>A0ABV4ZDX8_9PSED</name>
<dbReference type="GO" id="GO:0033819">
    <property type="term" value="F:lipoyl(octanoyl) transferase activity"/>
    <property type="evidence" value="ECO:0007669"/>
    <property type="project" value="UniProtKB-EC"/>
</dbReference>
<comment type="catalytic activity">
    <reaction evidence="5 6">
        <text>octanoyl-[ACP] + L-lysyl-[protein] = N(6)-octanoyl-L-lysyl-[protein] + holo-[ACP] + H(+)</text>
        <dbReference type="Rhea" id="RHEA:17665"/>
        <dbReference type="Rhea" id="RHEA-COMP:9636"/>
        <dbReference type="Rhea" id="RHEA-COMP:9685"/>
        <dbReference type="Rhea" id="RHEA-COMP:9752"/>
        <dbReference type="Rhea" id="RHEA-COMP:9928"/>
        <dbReference type="ChEBI" id="CHEBI:15378"/>
        <dbReference type="ChEBI" id="CHEBI:29969"/>
        <dbReference type="ChEBI" id="CHEBI:64479"/>
        <dbReference type="ChEBI" id="CHEBI:78463"/>
        <dbReference type="ChEBI" id="CHEBI:78809"/>
        <dbReference type="EC" id="2.3.1.181"/>
    </reaction>
</comment>
<dbReference type="HAMAP" id="MF_00013">
    <property type="entry name" value="LipB"/>
    <property type="match status" value="1"/>
</dbReference>
<dbReference type="Proteomes" id="UP001577047">
    <property type="component" value="Unassembled WGS sequence"/>
</dbReference>
<reference evidence="8 9" key="1">
    <citation type="submission" date="2024-09" db="EMBL/GenBank/DDBJ databases">
        <authorList>
            <person name="Fullem K."/>
        </authorList>
    </citation>
    <scope>NUCLEOTIDE SEQUENCE [LARGE SCALE GENOMIC DNA]</scope>
    <source>
        <strain evidence="9">K1(2024)</strain>
    </source>
</reference>
<sequence>MPGCLGFRELGLQPYEPVLEAMRRFTGQRTAQTPDEVWLVEHLPVFTQGQAGKPEHLMLPGDIPVVQTERGGQVTYHGPGQLVAYLLLDVRRLGIGVRELVSRIEASLVALLASYQVTAAAKPDAPGVYVDNAKIASLGLRIRNGCAFHGLALNVDMDLAPFRRINPCGYAGLAMTQLRDHTGPIELDEVRTRLREQLVRHLDYAEQTTLTGGID</sequence>
<organism evidence="8 9">
    <name type="scientific">Pseudomonas boreofloridensis</name>
    <dbReference type="NCBI Taxonomy" id="3064348"/>
    <lineage>
        <taxon>Bacteria</taxon>
        <taxon>Pseudomonadati</taxon>
        <taxon>Pseudomonadota</taxon>
        <taxon>Gammaproteobacteria</taxon>
        <taxon>Pseudomonadales</taxon>
        <taxon>Pseudomonadaceae</taxon>
        <taxon>Pseudomonas</taxon>
    </lineage>
</organism>
<evidence type="ECO:0000256" key="2">
    <source>
        <dbReference type="ARBA" id="ARBA00022679"/>
    </source>
</evidence>
<dbReference type="Gene3D" id="3.30.930.10">
    <property type="entry name" value="Bira Bifunctional Protein, Domain 2"/>
    <property type="match status" value="1"/>
</dbReference>
<dbReference type="PIRSF" id="PIRSF016262">
    <property type="entry name" value="LPLase"/>
    <property type="match status" value="1"/>
</dbReference>
<dbReference type="EMBL" id="JBHFXX010000015">
    <property type="protein sequence ID" value="MFB3802017.1"/>
    <property type="molecule type" value="Genomic_DNA"/>
</dbReference>
<keyword evidence="2 5" id="KW-0808">Transferase</keyword>
<dbReference type="PANTHER" id="PTHR10993">
    <property type="entry name" value="OCTANOYLTRANSFERASE"/>
    <property type="match status" value="1"/>
</dbReference>
<feature type="active site" description="Acyl-thioester intermediate" evidence="5">
    <location>
        <position position="168"/>
    </location>
</feature>